<sequence>MRRDLYTEDHEQYRETVREFLAREVVPHHDRWESERWIDRKVLATAAQQGIYGLQIGEEYGGAAESDYRYRMVVCEEVARVHALSFGLTVALQDDLVLHYLLDLTDDEQKRRWLPGFGSGHVIGALAMTEPGTGSDLRGIRTSARRDGDDWILNGQKTFISSGMTADLVIVAARTDPDAGSRGFSLLVVERDMPGFTRGRKLDKIGLPAQDTAELYFEDVRVPAANVLGAPGTGLQQLMSHLPRERLGVTAMAIATSRAIFDLTRDYCFERRAFGKPIGDFQHIRFELAEMATEIDVAEAYVDRSVHAYNAGQLTPVDAAKGKWFVSELQKRVVDRCLQLHGGYGYMTEYPVGRAYVDTRIQTIYGGTTEIMKDLIGRDLASKGRG</sequence>
<dbReference type="InterPro" id="IPR037069">
    <property type="entry name" value="AcylCoA_DH/ox_N_sf"/>
</dbReference>
<keyword evidence="3 6" id="KW-0285">Flavoprotein</keyword>
<feature type="domain" description="Acyl-CoA dehydrogenase/oxidase N-terminal" evidence="9">
    <location>
        <begin position="7"/>
        <end position="120"/>
    </location>
</feature>
<dbReference type="InterPro" id="IPR013786">
    <property type="entry name" value="AcylCoA_DH/ox_N"/>
</dbReference>
<dbReference type="Proteomes" id="UP000053669">
    <property type="component" value="Unassembled WGS sequence"/>
</dbReference>
<evidence type="ECO:0000313" key="11">
    <source>
        <dbReference type="Proteomes" id="UP000053669"/>
    </source>
</evidence>
<dbReference type="Pfam" id="PF00441">
    <property type="entry name" value="Acyl-CoA_dh_1"/>
    <property type="match status" value="1"/>
</dbReference>
<dbReference type="PANTHER" id="PTHR43884:SF12">
    <property type="entry name" value="ISOVALERYL-COA DEHYDROGENASE, MITOCHONDRIAL-RELATED"/>
    <property type="match status" value="1"/>
</dbReference>
<dbReference type="InterPro" id="IPR006091">
    <property type="entry name" value="Acyl-CoA_Oxase/DH_mid-dom"/>
</dbReference>
<comment type="cofactor">
    <cofactor evidence="1 6">
        <name>FAD</name>
        <dbReference type="ChEBI" id="CHEBI:57692"/>
    </cofactor>
</comment>
<feature type="domain" description="Acyl-CoA dehydrogenase/oxidase C-terminal" evidence="7">
    <location>
        <begin position="232"/>
        <end position="380"/>
    </location>
</feature>
<dbReference type="PANTHER" id="PTHR43884">
    <property type="entry name" value="ACYL-COA DEHYDROGENASE"/>
    <property type="match status" value="1"/>
</dbReference>
<dbReference type="InterPro" id="IPR036250">
    <property type="entry name" value="AcylCo_DH-like_C"/>
</dbReference>
<evidence type="ECO:0000259" key="8">
    <source>
        <dbReference type="Pfam" id="PF02770"/>
    </source>
</evidence>
<dbReference type="GO" id="GO:0050660">
    <property type="term" value="F:flavin adenine dinucleotide binding"/>
    <property type="evidence" value="ECO:0007669"/>
    <property type="project" value="InterPro"/>
</dbReference>
<comment type="similarity">
    <text evidence="2 6">Belongs to the acyl-CoA dehydrogenase family.</text>
</comment>
<keyword evidence="5 6" id="KW-0560">Oxidoreductase</keyword>
<reference evidence="10 11" key="1">
    <citation type="submission" date="2015-10" db="EMBL/GenBank/DDBJ databases">
        <title>Draft genome sequence of Streptomyces canus DSM 40017, type strain for the species Streptomyces canus.</title>
        <authorList>
            <person name="Ruckert C."/>
            <person name="Winkler A."/>
            <person name="Kalinowski J."/>
            <person name="Kampfer P."/>
            <person name="Glaeser S."/>
        </authorList>
    </citation>
    <scope>NUCLEOTIDE SEQUENCE [LARGE SCALE GENOMIC DNA]</scope>
    <source>
        <strain evidence="10 11">DSM 40017</strain>
    </source>
</reference>
<dbReference type="Pfam" id="PF02771">
    <property type="entry name" value="Acyl-CoA_dh_N"/>
    <property type="match status" value="1"/>
</dbReference>
<evidence type="ECO:0000256" key="1">
    <source>
        <dbReference type="ARBA" id="ARBA00001974"/>
    </source>
</evidence>
<dbReference type="InterPro" id="IPR046373">
    <property type="entry name" value="Acyl-CoA_Oxase/DH_mid-dom_sf"/>
</dbReference>
<dbReference type="RefSeq" id="WP_059211627.1">
    <property type="nucleotide sequence ID" value="NZ_KQ948683.1"/>
</dbReference>
<name>A0A101RKS9_9ACTN</name>
<evidence type="ECO:0000313" key="10">
    <source>
        <dbReference type="EMBL" id="KUN57440.1"/>
    </source>
</evidence>
<dbReference type="InterPro" id="IPR006089">
    <property type="entry name" value="Acyl-CoA_DH_CS"/>
</dbReference>
<dbReference type="PROSITE" id="PS00073">
    <property type="entry name" value="ACYL_COA_DH_2"/>
    <property type="match status" value="1"/>
</dbReference>
<organism evidence="10 11">
    <name type="scientific">Streptomyces canus</name>
    <dbReference type="NCBI Taxonomy" id="58343"/>
    <lineage>
        <taxon>Bacteria</taxon>
        <taxon>Bacillati</taxon>
        <taxon>Actinomycetota</taxon>
        <taxon>Actinomycetes</taxon>
        <taxon>Kitasatosporales</taxon>
        <taxon>Streptomycetaceae</taxon>
        <taxon>Streptomyces</taxon>
        <taxon>Streptomyces aurantiacus group</taxon>
    </lineage>
</organism>
<evidence type="ECO:0000256" key="5">
    <source>
        <dbReference type="ARBA" id="ARBA00023002"/>
    </source>
</evidence>
<dbReference type="InterPro" id="IPR009100">
    <property type="entry name" value="AcylCoA_DH/oxidase_NM_dom_sf"/>
</dbReference>
<evidence type="ECO:0000256" key="4">
    <source>
        <dbReference type="ARBA" id="ARBA00022827"/>
    </source>
</evidence>
<dbReference type="FunFam" id="1.20.140.10:FF:000001">
    <property type="entry name" value="Acyl-CoA dehydrogenase"/>
    <property type="match status" value="1"/>
</dbReference>
<dbReference type="PIRSF" id="PIRSF016578">
    <property type="entry name" value="HsaA"/>
    <property type="match status" value="1"/>
</dbReference>
<dbReference type="EMBL" id="LMWU01000073">
    <property type="protein sequence ID" value="KUN57440.1"/>
    <property type="molecule type" value="Genomic_DNA"/>
</dbReference>
<comment type="caution">
    <text evidence="10">The sequence shown here is derived from an EMBL/GenBank/DDBJ whole genome shotgun (WGS) entry which is preliminary data.</text>
</comment>
<dbReference type="GO" id="GO:0003995">
    <property type="term" value="F:acyl-CoA dehydrogenase activity"/>
    <property type="evidence" value="ECO:0007669"/>
    <property type="project" value="InterPro"/>
</dbReference>
<evidence type="ECO:0000259" key="7">
    <source>
        <dbReference type="Pfam" id="PF00441"/>
    </source>
</evidence>
<accession>A0A101RKS9</accession>
<dbReference type="Gene3D" id="2.40.110.10">
    <property type="entry name" value="Butyryl-CoA Dehydrogenase, subunit A, domain 2"/>
    <property type="match status" value="1"/>
</dbReference>
<keyword evidence="4 6" id="KW-0274">FAD</keyword>
<evidence type="ECO:0000256" key="3">
    <source>
        <dbReference type="ARBA" id="ARBA00022630"/>
    </source>
</evidence>
<dbReference type="SUPFAM" id="SSF47203">
    <property type="entry name" value="Acyl-CoA dehydrogenase C-terminal domain-like"/>
    <property type="match status" value="1"/>
</dbReference>
<protein>
    <submittedName>
        <fullName evidence="10">Acyl-CoA dehydrogenase</fullName>
    </submittedName>
</protein>
<evidence type="ECO:0000256" key="6">
    <source>
        <dbReference type="RuleBase" id="RU362125"/>
    </source>
</evidence>
<evidence type="ECO:0000259" key="9">
    <source>
        <dbReference type="Pfam" id="PF02771"/>
    </source>
</evidence>
<dbReference type="FunFam" id="2.40.110.10:FF:000002">
    <property type="entry name" value="Acyl-CoA dehydrogenase fadE12"/>
    <property type="match status" value="1"/>
</dbReference>
<dbReference type="Pfam" id="PF02770">
    <property type="entry name" value="Acyl-CoA_dh_M"/>
    <property type="match status" value="1"/>
</dbReference>
<dbReference type="STRING" id="58343.AQJ46_47780"/>
<proteinExistence type="inferred from homology"/>
<dbReference type="InterPro" id="IPR009075">
    <property type="entry name" value="AcylCo_DH/oxidase_C"/>
</dbReference>
<gene>
    <name evidence="10" type="ORF">AQJ46_47780</name>
</gene>
<dbReference type="Gene3D" id="1.20.140.10">
    <property type="entry name" value="Butyryl-CoA Dehydrogenase, subunit A, domain 3"/>
    <property type="match status" value="1"/>
</dbReference>
<feature type="domain" description="Acyl-CoA oxidase/dehydrogenase middle" evidence="8">
    <location>
        <begin position="125"/>
        <end position="220"/>
    </location>
</feature>
<dbReference type="Gene3D" id="1.10.540.10">
    <property type="entry name" value="Acyl-CoA dehydrogenase/oxidase, N-terminal domain"/>
    <property type="match status" value="1"/>
</dbReference>
<dbReference type="AlphaFoldDB" id="A0A101RKS9"/>
<evidence type="ECO:0000256" key="2">
    <source>
        <dbReference type="ARBA" id="ARBA00009347"/>
    </source>
</evidence>
<dbReference type="SUPFAM" id="SSF56645">
    <property type="entry name" value="Acyl-CoA dehydrogenase NM domain-like"/>
    <property type="match status" value="1"/>
</dbReference>